<dbReference type="InterPro" id="IPR009081">
    <property type="entry name" value="PP-bd_ACP"/>
</dbReference>
<dbReference type="Proteomes" id="UP000443000">
    <property type="component" value="Unassembled WGS sequence"/>
</dbReference>
<protein>
    <submittedName>
        <fullName evidence="3">Acyl carrier protein</fullName>
    </submittedName>
</protein>
<dbReference type="PROSITE" id="PS50075">
    <property type="entry name" value="CARRIER"/>
    <property type="match status" value="1"/>
</dbReference>
<keyword evidence="8" id="KW-1185">Reference proteome</keyword>
<organism evidence="3">
    <name type="scientific">Pseudomonas helleri</name>
    <dbReference type="NCBI Taxonomy" id="1608996"/>
    <lineage>
        <taxon>Bacteria</taxon>
        <taxon>Pseudomonadati</taxon>
        <taxon>Pseudomonadota</taxon>
        <taxon>Gammaproteobacteria</taxon>
        <taxon>Pseudomonadales</taxon>
        <taxon>Pseudomonadaceae</taxon>
        <taxon>Pseudomonas</taxon>
    </lineage>
</organism>
<dbReference type="EMBL" id="WIVT01000006">
    <property type="protein sequence ID" value="MQU16210.1"/>
    <property type="molecule type" value="Genomic_DNA"/>
</dbReference>
<dbReference type="EMBL" id="WIWP01000007">
    <property type="protein sequence ID" value="MQT25482.1"/>
    <property type="molecule type" value="Genomic_DNA"/>
</dbReference>
<dbReference type="OrthoDB" id="6905271at2"/>
<evidence type="ECO:0000313" key="5">
    <source>
        <dbReference type="EMBL" id="MQU27373.1"/>
    </source>
</evidence>
<dbReference type="RefSeq" id="WP_153379314.1">
    <property type="nucleotide sequence ID" value="NZ_WIVT01000006.1"/>
</dbReference>
<evidence type="ECO:0000313" key="2">
    <source>
        <dbReference type="EMBL" id="MQT25482.1"/>
    </source>
</evidence>
<name>A0A6A7YW41_9PSED</name>
<accession>A0A6A7YW41</accession>
<dbReference type="SUPFAM" id="SSF47336">
    <property type="entry name" value="ACP-like"/>
    <property type="match status" value="1"/>
</dbReference>
<sequence>MNRQEILTKLDEIVYNVIGTHVAPDAALSDSGLDSMTKVDLALAVGKAFGCKIPATEIDEYLESIDTLAAFVEEHQTLSAKA</sequence>
<dbReference type="EMBL" id="WIVW01000014">
    <property type="protein sequence ID" value="MQU27373.1"/>
    <property type="molecule type" value="Genomic_DNA"/>
</dbReference>
<dbReference type="EMBL" id="WIWC01000005">
    <property type="protein sequence ID" value="MQT79440.1"/>
    <property type="molecule type" value="Genomic_DNA"/>
</dbReference>
<evidence type="ECO:0000313" key="4">
    <source>
        <dbReference type="EMBL" id="MQU16210.1"/>
    </source>
</evidence>
<evidence type="ECO:0000313" key="8">
    <source>
        <dbReference type="Proteomes" id="UP000713985"/>
    </source>
</evidence>
<evidence type="ECO:0000313" key="7">
    <source>
        <dbReference type="Proteomes" id="UP000443000"/>
    </source>
</evidence>
<comment type="caution">
    <text evidence="3">The sequence shown here is derived from an EMBL/GenBank/DDBJ whole genome shotgun (WGS) entry which is preliminary data.</text>
</comment>
<evidence type="ECO:0000259" key="1">
    <source>
        <dbReference type="PROSITE" id="PS50075"/>
    </source>
</evidence>
<evidence type="ECO:0000313" key="3">
    <source>
        <dbReference type="EMBL" id="MQT79440.1"/>
    </source>
</evidence>
<evidence type="ECO:0000313" key="6">
    <source>
        <dbReference type="Proteomes" id="UP000437970"/>
    </source>
</evidence>
<dbReference type="Proteomes" id="UP000437970">
    <property type="component" value="Unassembled WGS sequence"/>
</dbReference>
<gene>
    <name evidence="4" type="ORF">GHN41_07085</name>
    <name evidence="3" type="ORF">GHN86_05085</name>
    <name evidence="2" type="ORF">GHN94_06470</name>
    <name evidence="5" type="ORF">GHO29_12845</name>
</gene>
<dbReference type="AlphaFoldDB" id="A0A6A7YW41"/>
<dbReference type="Gene3D" id="1.10.1200.10">
    <property type="entry name" value="ACP-like"/>
    <property type="match status" value="1"/>
</dbReference>
<dbReference type="Proteomes" id="UP000713985">
    <property type="component" value="Unassembled WGS sequence"/>
</dbReference>
<dbReference type="InterPro" id="IPR036736">
    <property type="entry name" value="ACP-like_sf"/>
</dbReference>
<dbReference type="Pfam" id="PF00550">
    <property type="entry name" value="PP-binding"/>
    <property type="match status" value="1"/>
</dbReference>
<feature type="domain" description="Carrier" evidence="1">
    <location>
        <begin position="1"/>
        <end position="79"/>
    </location>
</feature>
<proteinExistence type="predicted"/>
<reference evidence="6 7" key="1">
    <citation type="submission" date="2019-10" db="EMBL/GenBank/DDBJ databases">
        <title>Evaluation of single-gene subtyping targets for Pseudomonas.</title>
        <authorList>
            <person name="Reichler S.J."/>
            <person name="Orsi R.H."/>
            <person name="Wiedmann M."/>
            <person name="Martin N.H."/>
            <person name="Murphy S.I."/>
        </authorList>
    </citation>
    <scope>NUCLEOTIDE SEQUENCE</scope>
    <source>
        <strain evidence="2 8">FSL R10-0802</strain>
        <strain evidence="4 7">FSL R10-1594</strain>
        <strain evidence="5 6">FSL R10-1984</strain>
        <strain evidence="3">FSL R10-2339</strain>
    </source>
</reference>